<proteinExistence type="predicted"/>
<dbReference type="Proteomes" id="UP000265703">
    <property type="component" value="Unassembled WGS sequence"/>
</dbReference>
<comment type="subcellular location">
    <subcellularLocation>
        <location evidence="1">Cytoplasm</location>
    </subcellularLocation>
</comment>
<dbReference type="GO" id="GO:0016787">
    <property type="term" value="F:hydrolase activity"/>
    <property type="evidence" value="ECO:0007669"/>
    <property type="project" value="UniProtKB-KW"/>
</dbReference>
<sequence>MAEHDSDWYFGSHLSANEDSSRTIAEKSTSYAYHDTEDAEAINFIKIHNNDSDSTYELFTQVDYTRSSSSSDSDEFSDEESYSSSEESIIDLEKLRREQIRLTLLKKIANNSSPEITNKGKTPEIIESIGSSNVSMFTAMSDYSNNEKPTYSFLKSHPCPLGDPHKLAVQTLNIKKYKPSTKEFSPPVSHVIDGSAWIPKIKRTKLPIESRKEDIVSIIRKNRVIVLSGSTGCGKSTQVPQYILDDCLQRCVPVNIICTQPRRIAATSLAHRVASERGTPLHGQVGYHIGGKGGFSASTRLRYVTTGILLEMLKADRYLNSYTHVIMDEIHERNVDDDLMMAHLCVILRENPTLKLIIMSATMNVQKFTKYFREFETENDGFVSQIPWVDIPAKTFPVDVFYLEDVCQGLDVSESYQKLVLNDPKKPSMMQERRDIFINWIFRCHIDSPVDNAFLVFVSGIAIIAEMEDQLMILGEQQRMMNPYFPGFTIFKLHSTVTIDEQCMVMQRPRYGCRKIILATNVAESSITVPDVRVIFDSCLRKDVHYDKTTRSYSLNEQWISKDCAEQRRGRAGRVGPGVIYRFVPKQFYDRLNDERNPEMRRTPLNSLLLRSIYANLGDPRELLSHCLDPPDDTAVDYAIEDLEATGAVIKSNEIAKEVDDWVQGSVVSYEYEVTRLGTVLAQLPLDLHSGLLVVYGAIFGSLYDTMIIAAILQNRGVIVQPLNQEIQICAALKRFSLDLPDDCPLQGGSDLISHLRGYLYWEETTQHDNKFDLSKELSWCQKQFISLYWMREIQDLVISIRESLAYIGICSPPTKEERDKIRRNRSIINGFEINEESESDSMHNIDQAIRILDIAAYDETSNKTEINEIQEIPIINAHRTRTHYHTKLGTPVHQISNHVRSSLNPWMNVFNRTYEISTRPVKLKREPNVTLLTILLTAAFHQNLFCVIPGQDNRVFKDCPKEFNRNHTIEFSAQVLPPKKVMIEALEKDIGVVHKIVHPDTKSQREFESCYIEFVKPAKPIWTHSRDRNKPALPDAVFLAQKFRTVKNGIWTEGLGNSTGHNAANALYSEDTKKLRFSGVFGCSETATGLSPIFRSRSTRVYPSKTSLFFPLIIDSGEHKRYSICAGKLLAVDYGNSHVAEHITCLIGPLAARNNIGDTILAYFANKVENNSAIGGWHVHINSIQYPLFYSRPSDVELDLIHAVRYFLRQALFETNYAGLNSNGNSDFTPLSNLTRKEMVNVWSQCKITADQAGKLLVTSVLMIL</sequence>
<evidence type="ECO:0000313" key="9">
    <source>
        <dbReference type="Proteomes" id="UP000265703"/>
    </source>
</evidence>
<gene>
    <name evidence="8" type="ORF">C1645_61475</name>
</gene>
<accession>A0A397TC28</accession>
<name>A0A397TC28_9GLOM</name>
<dbReference type="InterPro" id="IPR027417">
    <property type="entry name" value="P-loop_NTPase"/>
</dbReference>
<dbReference type="SMART" id="SM00487">
    <property type="entry name" value="DEXDc"/>
    <property type="match status" value="1"/>
</dbReference>
<dbReference type="Gene3D" id="1.20.120.1080">
    <property type="match status" value="1"/>
</dbReference>
<organism evidence="8 9">
    <name type="scientific">Glomus cerebriforme</name>
    <dbReference type="NCBI Taxonomy" id="658196"/>
    <lineage>
        <taxon>Eukaryota</taxon>
        <taxon>Fungi</taxon>
        <taxon>Fungi incertae sedis</taxon>
        <taxon>Mucoromycota</taxon>
        <taxon>Glomeromycotina</taxon>
        <taxon>Glomeromycetes</taxon>
        <taxon>Glomerales</taxon>
        <taxon>Glomeraceae</taxon>
        <taxon>Glomus</taxon>
    </lineage>
</organism>
<dbReference type="SUPFAM" id="SSF52540">
    <property type="entry name" value="P-loop containing nucleoside triphosphate hydrolases"/>
    <property type="match status" value="1"/>
</dbReference>
<dbReference type="InterPro" id="IPR011545">
    <property type="entry name" value="DEAD/DEAH_box_helicase_dom"/>
</dbReference>
<keyword evidence="4" id="KW-0067">ATP-binding</keyword>
<dbReference type="GO" id="GO:0003723">
    <property type="term" value="F:RNA binding"/>
    <property type="evidence" value="ECO:0007669"/>
    <property type="project" value="TreeGrafter"/>
</dbReference>
<feature type="region of interest" description="Disordered" evidence="5">
    <location>
        <begin position="66"/>
        <end position="88"/>
    </location>
</feature>
<evidence type="ECO:0000256" key="2">
    <source>
        <dbReference type="ARBA" id="ARBA00022490"/>
    </source>
</evidence>
<dbReference type="InterPro" id="IPR014001">
    <property type="entry name" value="Helicase_ATP-bd"/>
</dbReference>
<evidence type="ECO:0000259" key="7">
    <source>
        <dbReference type="PROSITE" id="PS51194"/>
    </source>
</evidence>
<comment type="caution">
    <text evidence="8">The sequence shown here is derived from an EMBL/GenBank/DDBJ whole genome shotgun (WGS) entry which is preliminary data.</text>
</comment>
<dbReference type="Gene3D" id="3.40.50.300">
    <property type="entry name" value="P-loop containing nucleotide triphosphate hydrolases"/>
    <property type="match status" value="2"/>
</dbReference>
<dbReference type="InterPro" id="IPR007502">
    <property type="entry name" value="Helicase-assoc_dom"/>
</dbReference>
<feature type="compositionally biased region" description="Acidic residues" evidence="5">
    <location>
        <begin position="72"/>
        <end position="81"/>
    </location>
</feature>
<keyword evidence="8" id="KW-0378">Hydrolase</keyword>
<keyword evidence="3" id="KW-0547">Nucleotide-binding</keyword>
<dbReference type="GO" id="GO:0005737">
    <property type="term" value="C:cytoplasm"/>
    <property type="evidence" value="ECO:0007669"/>
    <property type="project" value="UniProtKB-SubCell"/>
</dbReference>
<dbReference type="GO" id="GO:0004386">
    <property type="term" value="F:helicase activity"/>
    <property type="evidence" value="ECO:0007669"/>
    <property type="project" value="TreeGrafter"/>
</dbReference>
<dbReference type="SMART" id="SM00490">
    <property type="entry name" value="HELICc"/>
    <property type="match status" value="1"/>
</dbReference>
<dbReference type="InterPro" id="IPR001650">
    <property type="entry name" value="Helicase_C-like"/>
</dbReference>
<dbReference type="Pfam" id="PF00271">
    <property type="entry name" value="Helicase_C"/>
    <property type="match status" value="1"/>
</dbReference>
<dbReference type="PROSITE" id="PS51192">
    <property type="entry name" value="HELICASE_ATP_BIND_1"/>
    <property type="match status" value="1"/>
</dbReference>
<keyword evidence="2" id="KW-0963">Cytoplasm</keyword>
<evidence type="ECO:0000256" key="1">
    <source>
        <dbReference type="ARBA" id="ARBA00004496"/>
    </source>
</evidence>
<dbReference type="STRING" id="658196.A0A397TC28"/>
<feature type="domain" description="Helicase ATP-binding" evidence="6">
    <location>
        <begin position="216"/>
        <end position="381"/>
    </location>
</feature>
<evidence type="ECO:0000256" key="3">
    <source>
        <dbReference type="ARBA" id="ARBA00022741"/>
    </source>
</evidence>
<dbReference type="PROSITE" id="PS51194">
    <property type="entry name" value="HELICASE_CTER"/>
    <property type="match status" value="1"/>
</dbReference>
<dbReference type="GO" id="GO:0005524">
    <property type="term" value="F:ATP binding"/>
    <property type="evidence" value="ECO:0007669"/>
    <property type="project" value="UniProtKB-KW"/>
</dbReference>
<dbReference type="PANTHER" id="PTHR18934">
    <property type="entry name" value="ATP-DEPENDENT RNA HELICASE"/>
    <property type="match status" value="1"/>
</dbReference>
<dbReference type="OrthoDB" id="28053at2759"/>
<feature type="domain" description="Helicase C-terminal" evidence="7">
    <location>
        <begin position="445"/>
        <end position="621"/>
    </location>
</feature>
<keyword evidence="9" id="KW-1185">Reference proteome</keyword>
<dbReference type="PANTHER" id="PTHR18934:SF113">
    <property type="entry name" value="ATP-DEPENDENT RNA HELICASE TDRD9"/>
    <property type="match status" value="1"/>
</dbReference>
<dbReference type="CDD" id="cd18791">
    <property type="entry name" value="SF2_C_RHA"/>
    <property type="match status" value="1"/>
</dbReference>
<protein>
    <submittedName>
        <fullName evidence="8">P-loop containing nucleoside triphosphate hydrolase protein</fullName>
    </submittedName>
</protein>
<dbReference type="SMART" id="SM00847">
    <property type="entry name" value="HA2"/>
    <property type="match status" value="1"/>
</dbReference>
<dbReference type="CDD" id="cd17917">
    <property type="entry name" value="DEXHc_RHA-like"/>
    <property type="match status" value="1"/>
</dbReference>
<evidence type="ECO:0000256" key="5">
    <source>
        <dbReference type="SAM" id="MobiDB-lite"/>
    </source>
</evidence>
<evidence type="ECO:0000259" key="6">
    <source>
        <dbReference type="PROSITE" id="PS51192"/>
    </source>
</evidence>
<evidence type="ECO:0000313" key="8">
    <source>
        <dbReference type="EMBL" id="RIA92521.1"/>
    </source>
</evidence>
<evidence type="ECO:0000256" key="4">
    <source>
        <dbReference type="ARBA" id="ARBA00022840"/>
    </source>
</evidence>
<dbReference type="EMBL" id="QKYT01000124">
    <property type="protein sequence ID" value="RIA92521.1"/>
    <property type="molecule type" value="Genomic_DNA"/>
</dbReference>
<reference evidence="8 9" key="1">
    <citation type="submission" date="2018-06" db="EMBL/GenBank/DDBJ databases">
        <title>Comparative genomics reveals the genomic features of Rhizophagus irregularis, R. cerebriforme, R. diaphanum and Gigaspora rosea, and their symbiotic lifestyle signature.</title>
        <authorList>
            <person name="Morin E."/>
            <person name="San Clemente H."/>
            <person name="Chen E.C.H."/>
            <person name="De La Providencia I."/>
            <person name="Hainaut M."/>
            <person name="Kuo A."/>
            <person name="Kohler A."/>
            <person name="Murat C."/>
            <person name="Tang N."/>
            <person name="Roy S."/>
            <person name="Loubradou J."/>
            <person name="Henrissat B."/>
            <person name="Grigoriev I.V."/>
            <person name="Corradi N."/>
            <person name="Roux C."/>
            <person name="Martin F.M."/>
        </authorList>
    </citation>
    <scope>NUCLEOTIDE SEQUENCE [LARGE SCALE GENOMIC DNA]</scope>
    <source>
        <strain evidence="8 9">DAOM 227022</strain>
    </source>
</reference>
<dbReference type="Pfam" id="PF00270">
    <property type="entry name" value="DEAD"/>
    <property type="match status" value="1"/>
</dbReference>
<dbReference type="AlphaFoldDB" id="A0A397TC28"/>